<dbReference type="EMBL" id="SPUK01000007">
    <property type="protein sequence ID" value="TQV95543.1"/>
    <property type="molecule type" value="Genomic_DNA"/>
</dbReference>
<feature type="compositionally biased region" description="Basic and acidic residues" evidence="1">
    <location>
        <begin position="410"/>
        <end position="420"/>
    </location>
</feature>
<gene>
    <name evidence="2" type="ORF">IF1G_05372</name>
</gene>
<name>A0A545V1I0_9HYPO</name>
<evidence type="ECO:0000313" key="2">
    <source>
        <dbReference type="EMBL" id="TQV95543.1"/>
    </source>
</evidence>
<comment type="caution">
    <text evidence="2">The sequence shown here is derived from an EMBL/GenBank/DDBJ whole genome shotgun (WGS) entry which is preliminary data.</text>
</comment>
<proteinExistence type="predicted"/>
<sequence>MELKALYQNWRQRAKSRAAKQPVEPHCATLATLPTELLELILSYICKHCSRPGELELSDLDDGKVTLKSVSLACRALRAPAQAFLVHSLWLRFGLRGYRKAKDDSNFAVLRTLIECPTLAASVRKVTLGGSELMVARPGRFEMLRDVEPGRSTFRTVTADEATAAGCADEVAFNRLTRDVLVSLTHNLTNLSFPLGLRRGAHRATDLTAAAYFSKQNSAAGSDGSLPNLQILTLFPERGADFVLNDPRIRVFLVAAPNLRRLVLDQVQDMAVSTDRDVEQSAGATHQSNTDLFLDQLPTMHSLHSIHLQSCMIADDGSGSNVTGLQTLLGIAPNLRRFQFTAGFNINFHMLAGSRVLNILEPFYDTLVDLGLRYNASLPYLHGGTDSLRDLSLFSNLQVLRLDEAAYCHSRHPDQPESDSRNQGSGQPVPPQCLTRILPPTVQVLHLELMYACTRQHDMLHLAARVAEGRFPNLSHVQLETVMQTPPHGAARLHSIHQAVGAGWLSASQDENEVVIAFLGSKNAEIWMRNAGCFDDLDVEAFLDLD</sequence>
<accession>A0A545V1I0</accession>
<dbReference type="AlphaFoldDB" id="A0A545V1I0"/>
<dbReference type="OrthoDB" id="5151291at2759"/>
<evidence type="ECO:0000313" key="3">
    <source>
        <dbReference type="Proteomes" id="UP000315783"/>
    </source>
</evidence>
<dbReference type="STRING" id="43265.A0A545V1I0"/>
<dbReference type="SUPFAM" id="SSF52047">
    <property type="entry name" value="RNI-like"/>
    <property type="match status" value="1"/>
</dbReference>
<dbReference type="Proteomes" id="UP000315783">
    <property type="component" value="Unassembled WGS sequence"/>
</dbReference>
<reference evidence="2 3" key="1">
    <citation type="journal article" date="2019" name="Appl. Microbiol. Biotechnol.">
        <title>Genome sequence of Isaria javanica and comparative genome analysis insights into family S53 peptidase evolution in fungal entomopathogens.</title>
        <authorList>
            <person name="Lin R."/>
            <person name="Zhang X."/>
            <person name="Xin B."/>
            <person name="Zou M."/>
            <person name="Gao Y."/>
            <person name="Qin F."/>
            <person name="Hu Q."/>
            <person name="Xie B."/>
            <person name="Cheng X."/>
        </authorList>
    </citation>
    <scope>NUCLEOTIDE SEQUENCE [LARGE SCALE GENOMIC DNA]</scope>
    <source>
        <strain evidence="2 3">IJ1G</strain>
    </source>
</reference>
<organism evidence="2 3">
    <name type="scientific">Cordyceps javanica</name>
    <dbReference type="NCBI Taxonomy" id="43265"/>
    <lineage>
        <taxon>Eukaryota</taxon>
        <taxon>Fungi</taxon>
        <taxon>Dikarya</taxon>
        <taxon>Ascomycota</taxon>
        <taxon>Pezizomycotina</taxon>
        <taxon>Sordariomycetes</taxon>
        <taxon>Hypocreomycetidae</taxon>
        <taxon>Hypocreales</taxon>
        <taxon>Cordycipitaceae</taxon>
        <taxon>Cordyceps</taxon>
    </lineage>
</organism>
<feature type="region of interest" description="Disordered" evidence="1">
    <location>
        <begin position="410"/>
        <end position="432"/>
    </location>
</feature>
<evidence type="ECO:0000256" key="1">
    <source>
        <dbReference type="SAM" id="MobiDB-lite"/>
    </source>
</evidence>
<keyword evidence="3" id="KW-1185">Reference proteome</keyword>
<protein>
    <submittedName>
        <fullName evidence="2">Uncharacterized protein</fullName>
    </submittedName>
</protein>